<dbReference type="VEuPathDB" id="FungiDB:JI435_122960"/>
<keyword evidence="2" id="KW-1133">Transmembrane helix</keyword>
<feature type="chain" id="PRO_5030725422" description="Mid2 domain-containing protein" evidence="3">
    <location>
        <begin position="22"/>
        <end position="585"/>
    </location>
</feature>
<dbReference type="EMBL" id="CP069044">
    <property type="protein sequence ID" value="QRD07098.1"/>
    <property type="molecule type" value="Genomic_DNA"/>
</dbReference>
<organism evidence="4 5">
    <name type="scientific">Phaeosphaeria nodorum (strain SN15 / ATCC MYA-4574 / FGSC 10173)</name>
    <name type="common">Glume blotch fungus</name>
    <name type="synonym">Parastagonospora nodorum</name>
    <dbReference type="NCBI Taxonomy" id="321614"/>
    <lineage>
        <taxon>Eukaryota</taxon>
        <taxon>Fungi</taxon>
        <taxon>Dikarya</taxon>
        <taxon>Ascomycota</taxon>
        <taxon>Pezizomycotina</taxon>
        <taxon>Dothideomycetes</taxon>
        <taxon>Pleosporomycetidae</taxon>
        <taxon>Pleosporales</taxon>
        <taxon>Pleosporineae</taxon>
        <taxon>Phaeosphaeriaceae</taxon>
        <taxon>Parastagonospora</taxon>
    </lineage>
</organism>
<evidence type="ECO:0000256" key="3">
    <source>
        <dbReference type="SAM" id="SignalP"/>
    </source>
</evidence>
<accession>A0A7U2IC64</accession>
<evidence type="ECO:0000313" key="4">
    <source>
        <dbReference type="EMBL" id="QRD07098.1"/>
    </source>
</evidence>
<dbReference type="Proteomes" id="UP000663193">
    <property type="component" value="Chromosome 22"/>
</dbReference>
<feature type="transmembrane region" description="Helical" evidence="2">
    <location>
        <begin position="543"/>
        <end position="565"/>
    </location>
</feature>
<keyword evidence="2" id="KW-0812">Transmembrane</keyword>
<protein>
    <recommendedName>
        <fullName evidence="6">Mid2 domain-containing protein</fullName>
    </recommendedName>
</protein>
<dbReference type="AlphaFoldDB" id="A0A7U2IC64"/>
<evidence type="ECO:0000256" key="1">
    <source>
        <dbReference type="SAM" id="MobiDB-lite"/>
    </source>
</evidence>
<keyword evidence="2" id="KW-0472">Membrane</keyword>
<evidence type="ECO:0000313" key="5">
    <source>
        <dbReference type="Proteomes" id="UP000663193"/>
    </source>
</evidence>
<keyword evidence="3" id="KW-0732">Signal</keyword>
<gene>
    <name evidence="4" type="ORF">JI435_122960</name>
</gene>
<feature type="signal peptide" evidence="3">
    <location>
        <begin position="1"/>
        <end position="21"/>
    </location>
</feature>
<feature type="region of interest" description="Disordered" evidence="1">
    <location>
        <begin position="518"/>
        <end position="539"/>
    </location>
</feature>
<evidence type="ECO:0000256" key="2">
    <source>
        <dbReference type="SAM" id="Phobius"/>
    </source>
</evidence>
<keyword evidence="5" id="KW-1185">Reference proteome</keyword>
<sequence length="585" mass="61575">MIYSNCISMALVLSLVACTPSYPALHHSTRVRTPPGVTPDEVISVVKSELAVAALYNHEDLSSTQKLVKAWSGATLLSVQVPQGQSQNNIDRTGNLTVTCTTCYFKGIVKVGLEVDDNFNVTEAVNATVSSIGSNVRNLTDSVGDYLTNYTTGVLSNVQDGVDASDFALPTFPFAFDLTVPEIPETHIKIQFDELELYLELNTVISYGVTYEINLFSSTSPYGVRVGDVLQLGIVAAVDLIMSIESTDKVDISTGFHIKLEDGIMFDLALFSDKVSDMVFNGGQFEFLPVTVETAGVSIAAVLRIGIYCGIEVAPTEAPGKLPGGPEVRAGIEVALVAHVAESITNITYAPDDKDCKLKVEQEYNFALGAIAGASVGLKVSLLGVPMQTLGPVITTSTAIFTSTLPPGCAISASPKVSPSQITLAANKRGDLSTKILTSKITTSGVSCQLSGVINCPVSMQKTIKTTYTKYHTTAVPSGADPTFPASTFDSIESLKPFGTRVGTMQVLSGSPTRFTASAEATNADPTHAKDAGTKSNGNGKEIGIGVGVGLGVPLIAAIACAFVFGWRRRNKVAQNVGTTWEGSG</sequence>
<name>A0A7U2IC64_PHANO</name>
<evidence type="ECO:0008006" key="6">
    <source>
        <dbReference type="Google" id="ProtNLM"/>
    </source>
</evidence>
<dbReference type="OrthoDB" id="4733706at2759"/>
<reference evidence="5" key="1">
    <citation type="journal article" date="2021" name="BMC Genomics">
        <title>Chromosome-level genome assembly and manually-curated proteome of model necrotroph Parastagonospora nodorum Sn15 reveals a genome-wide trove of candidate effector homologs, and redundancy of virulence-related functions within an accessory chromosome.</title>
        <authorList>
            <person name="Bertazzoni S."/>
            <person name="Jones D.A.B."/>
            <person name="Phan H.T."/>
            <person name="Tan K.-C."/>
            <person name="Hane J.K."/>
        </authorList>
    </citation>
    <scope>NUCLEOTIDE SEQUENCE [LARGE SCALE GENOMIC DNA]</scope>
    <source>
        <strain evidence="5">SN15 / ATCC MYA-4574 / FGSC 10173)</strain>
    </source>
</reference>
<proteinExistence type="predicted"/>